<evidence type="ECO:0000256" key="1">
    <source>
        <dbReference type="SAM" id="MobiDB-lite"/>
    </source>
</evidence>
<feature type="transmembrane region" description="Helical" evidence="2">
    <location>
        <begin position="174"/>
        <end position="194"/>
    </location>
</feature>
<dbReference type="Proteomes" id="UP000238701">
    <property type="component" value="Unassembled WGS sequence"/>
</dbReference>
<reference evidence="4" key="1">
    <citation type="submission" date="2018-02" db="EMBL/GenBank/DDBJ databases">
        <authorList>
            <person name="Hausmann B."/>
        </authorList>
    </citation>
    <scope>NUCLEOTIDE SEQUENCE [LARGE SCALE GENOMIC DNA]</scope>
    <source>
        <strain evidence="4">Peat soil MAG SbA1</strain>
    </source>
</reference>
<proteinExistence type="predicted"/>
<keyword evidence="2" id="KW-1133">Transmembrane helix</keyword>
<evidence type="ECO:0000313" key="4">
    <source>
        <dbReference type="Proteomes" id="UP000238701"/>
    </source>
</evidence>
<dbReference type="SUPFAM" id="SSF54001">
    <property type="entry name" value="Cysteine proteinases"/>
    <property type="match status" value="1"/>
</dbReference>
<dbReference type="EMBL" id="OMOD01000111">
    <property type="protein sequence ID" value="SPF38359.1"/>
    <property type="molecule type" value="Genomic_DNA"/>
</dbReference>
<name>A0A2U3KFC3_9BACT</name>
<sequence length="1106" mass="117037">MRCPSCGREVSDQSFCEWCGKPLKAEKAPPAELKAVAPSGDKALSPAPSSEGSGAAPQATPSARTKEKPDNASSQPRWYGVVWAALAIVLYLAIADAAVETFLRESPLRWWISGAAVLYLALCAAVWRLMPKLWQRLNWANQAALSLLVLLALMSSTAWMPGGLEQGLNLLGQPTSIVLAVLSAVVVALSGIFLARLHFVPLAGKIVAGLLALYGVAGFLLAVSAGTPYPSLFHGASQWTRLPFWLQGATVGGLFLVPLALLLEIVTGLRRITRDKISDFAFRVIALGMSLVITVAAVRIPADTGYDSGAIGTLPWFSENHEKPLEGEAGYKRASRRLSRIMAGVDVLQSKIDRSLFEIDALAERLGSDPATLFHFVRDEIRYEPYTGVLRGALGTLLCRGGNSLDRSLLLATLLQKAGFSTRIASGQLSPQQAQVLVSRLFEPVKPMPEGLPSFAELAPELGRAIGVDPAKLLQAADEAQKSGDEQQKDLANYVDDETGLLSNLLNKAGVDAGAITPNDQLLAEAAEHYWVQYQDSAGQWVDLDSAFVDAEPGKAVVQATNTLAPDSVPEELYHHLHITMALRVAQISDGKDGPTTDTALLDQELRVADQQNVDIILANQATPMPDLTKPGTSFSKALAAVRGFQAILQVGDRSTTGKYFDLTGQVSDKLGGPVGDVVTNAGGVGGAMGGLGGGIGNALGGAPSQGAASRIVGEWVDYSLTSPRPKGQSPTGHTYHRDIIPPVTVTSWSASGTAQTTLTKVSEDALRQRLMWYAELYPVSGSIIPGYAGYLQMQSLRAGASHLDSLLKSAYGLLPDQPVSMPPRRPIANTLLASEAAYLTNKLTDGRFAEVRNYFGTPGLISYETGGMGPPETSGFPQGYDIVTYAPRVAASQSSSSAIARQQAASLHIAYGTLATRLEWQLMASSGAAQGDDAPVVNATKVFAVAQQLSIPISVLKPGARSVQEVAGISVADPVKSELAEGLLAQQVLVVPSKSIRIDGQLQTAWWRLDRSSGELIGVGPGGRGQNLTEYIEAAENVNAVICVLGAGKEIANDHLTVGLLSGLMCVMSRVVGANGEPGERGMTWLGIMIHMVMVVADIANQGDE</sequence>
<gene>
    <name evidence="3" type="ORF">SBA1_20059</name>
</gene>
<feature type="transmembrane region" description="Helical" evidence="2">
    <location>
        <begin position="78"/>
        <end position="98"/>
    </location>
</feature>
<organism evidence="3 4">
    <name type="scientific">Candidatus Sulfotelmatobacter kueseliae</name>
    <dbReference type="NCBI Taxonomy" id="2042962"/>
    <lineage>
        <taxon>Bacteria</taxon>
        <taxon>Pseudomonadati</taxon>
        <taxon>Acidobacteriota</taxon>
        <taxon>Terriglobia</taxon>
        <taxon>Terriglobales</taxon>
        <taxon>Candidatus Korobacteraceae</taxon>
        <taxon>Candidatus Sulfotelmatobacter</taxon>
    </lineage>
</organism>
<evidence type="ECO:0000256" key="2">
    <source>
        <dbReference type="SAM" id="Phobius"/>
    </source>
</evidence>
<feature type="transmembrane region" description="Helical" evidence="2">
    <location>
        <begin position="245"/>
        <end position="268"/>
    </location>
</feature>
<evidence type="ECO:0008006" key="5">
    <source>
        <dbReference type="Google" id="ProtNLM"/>
    </source>
</evidence>
<feature type="transmembrane region" description="Helical" evidence="2">
    <location>
        <begin position="110"/>
        <end position="130"/>
    </location>
</feature>
<evidence type="ECO:0000313" key="3">
    <source>
        <dbReference type="EMBL" id="SPF38359.1"/>
    </source>
</evidence>
<feature type="transmembrane region" description="Helical" evidence="2">
    <location>
        <begin position="280"/>
        <end position="298"/>
    </location>
</feature>
<feature type="transmembrane region" description="Helical" evidence="2">
    <location>
        <begin position="142"/>
        <end position="162"/>
    </location>
</feature>
<keyword evidence="2" id="KW-0472">Membrane</keyword>
<feature type="region of interest" description="Disordered" evidence="1">
    <location>
        <begin position="30"/>
        <end position="74"/>
    </location>
</feature>
<feature type="compositionally biased region" description="Low complexity" evidence="1">
    <location>
        <begin position="30"/>
        <end position="57"/>
    </location>
</feature>
<feature type="transmembrane region" description="Helical" evidence="2">
    <location>
        <begin position="206"/>
        <end position="225"/>
    </location>
</feature>
<keyword evidence="2" id="KW-0812">Transmembrane</keyword>
<dbReference type="InterPro" id="IPR038765">
    <property type="entry name" value="Papain-like_cys_pep_sf"/>
</dbReference>
<accession>A0A2U3KFC3</accession>
<protein>
    <recommendedName>
        <fullName evidence="5">Transglutaminase-like domain-containing protein</fullName>
    </recommendedName>
</protein>
<dbReference type="AlphaFoldDB" id="A0A2U3KFC3"/>